<name>A0ABV0BLM4_9SPHI</name>
<proteinExistence type="predicted"/>
<accession>A0ABV0BLM4</accession>
<feature type="chain" id="PRO_5045334570" evidence="1">
    <location>
        <begin position="23"/>
        <end position="165"/>
    </location>
</feature>
<feature type="signal peptide" evidence="1">
    <location>
        <begin position="1"/>
        <end position="22"/>
    </location>
</feature>
<sequence length="165" mass="19397">MRKIIRVITLCFVFFTFQQVIAQTKPVGEKDTLSYPYHPEANAQEDLDKLIAQANKEDKNIIIQAGGNWCIWCLRFNDYIHKTAEINDYLRHNYLYYHLNYSKENKNEAIFKKYVPDSLKLGYPFFIVMNSTGEVLKIQESGSLESGKGYDKNKVMQFFKSWSKK</sequence>
<dbReference type="InterPro" id="IPR036249">
    <property type="entry name" value="Thioredoxin-like_sf"/>
</dbReference>
<dbReference type="EMBL" id="JBDJNQ010000001">
    <property type="protein sequence ID" value="MEN5375704.1"/>
    <property type="molecule type" value="Genomic_DNA"/>
</dbReference>
<dbReference type="SUPFAM" id="SSF52833">
    <property type="entry name" value="Thioredoxin-like"/>
    <property type="match status" value="1"/>
</dbReference>
<reference evidence="2 3" key="1">
    <citation type="submission" date="2024-04" db="EMBL/GenBank/DDBJ databases">
        <title>WGS of bacteria from Torrens River.</title>
        <authorList>
            <person name="Wyrsch E.R."/>
            <person name="Drigo B."/>
        </authorList>
    </citation>
    <scope>NUCLEOTIDE SEQUENCE [LARGE SCALE GENOMIC DNA]</scope>
    <source>
        <strain evidence="2 3">TWI391</strain>
    </source>
</reference>
<evidence type="ECO:0000313" key="2">
    <source>
        <dbReference type="EMBL" id="MEN5375704.1"/>
    </source>
</evidence>
<gene>
    <name evidence="2" type="ORF">ABE541_00340</name>
</gene>
<protein>
    <submittedName>
        <fullName evidence="2">Thioredoxin family protein</fullName>
    </submittedName>
</protein>
<dbReference type="RefSeq" id="WP_346580300.1">
    <property type="nucleotide sequence ID" value="NZ_JBDJLH010000006.1"/>
</dbReference>
<keyword evidence="1" id="KW-0732">Signal</keyword>
<comment type="caution">
    <text evidence="2">The sequence shown here is derived from an EMBL/GenBank/DDBJ whole genome shotgun (WGS) entry which is preliminary data.</text>
</comment>
<dbReference type="Proteomes" id="UP001409291">
    <property type="component" value="Unassembled WGS sequence"/>
</dbReference>
<evidence type="ECO:0000313" key="3">
    <source>
        <dbReference type="Proteomes" id="UP001409291"/>
    </source>
</evidence>
<dbReference type="Gene3D" id="3.40.30.10">
    <property type="entry name" value="Glutaredoxin"/>
    <property type="match status" value="1"/>
</dbReference>
<dbReference type="Pfam" id="PF13899">
    <property type="entry name" value="Thioredoxin_7"/>
    <property type="match status" value="1"/>
</dbReference>
<evidence type="ECO:0000256" key="1">
    <source>
        <dbReference type="SAM" id="SignalP"/>
    </source>
</evidence>
<keyword evidence="3" id="KW-1185">Reference proteome</keyword>
<organism evidence="2 3">
    <name type="scientific">Sphingobacterium kitahiroshimense</name>
    <dbReference type="NCBI Taxonomy" id="470446"/>
    <lineage>
        <taxon>Bacteria</taxon>
        <taxon>Pseudomonadati</taxon>
        <taxon>Bacteroidota</taxon>
        <taxon>Sphingobacteriia</taxon>
        <taxon>Sphingobacteriales</taxon>
        <taxon>Sphingobacteriaceae</taxon>
        <taxon>Sphingobacterium</taxon>
    </lineage>
</organism>